<dbReference type="EMBL" id="CAMGYJ010000004">
    <property type="protein sequence ID" value="CAI0402074.1"/>
    <property type="molecule type" value="Genomic_DNA"/>
</dbReference>
<evidence type="ECO:0000313" key="3">
    <source>
        <dbReference type="Proteomes" id="UP001154282"/>
    </source>
</evidence>
<reference evidence="2" key="1">
    <citation type="submission" date="2022-08" db="EMBL/GenBank/DDBJ databases">
        <authorList>
            <person name="Gutierrez-Valencia J."/>
        </authorList>
    </citation>
    <scope>NUCLEOTIDE SEQUENCE</scope>
</reference>
<feature type="compositionally biased region" description="Basic and acidic residues" evidence="1">
    <location>
        <begin position="30"/>
        <end position="40"/>
    </location>
</feature>
<evidence type="ECO:0000313" key="2">
    <source>
        <dbReference type="EMBL" id="CAI0402074.1"/>
    </source>
</evidence>
<feature type="compositionally biased region" description="Polar residues" evidence="1">
    <location>
        <begin position="1"/>
        <end position="10"/>
    </location>
</feature>
<organism evidence="2 3">
    <name type="scientific">Linum tenue</name>
    <dbReference type="NCBI Taxonomy" id="586396"/>
    <lineage>
        <taxon>Eukaryota</taxon>
        <taxon>Viridiplantae</taxon>
        <taxon>Streptophyta</taxon>
        <taxon>Embryophyta</taxon>
        <taxon>Tracheophyta</taxon>
        <taxon>Spermatophyta</taxon>
        <taxon>Magnoliopsida</taxon>
        <taxon>eudicotyledons</taxon>
        <taxon>Gunneridae</taxon>
        <taxon>Pentapetalae</taxon>
        <taxon>rosids</taxon>
        <taxon>fabids</taxon>
        <taxon>Malpighiales</taxon>
        <taxon>Linaceae</taxon>
        <taxon>Linum</taxon>
    </lineage>
</organism>
<accession>A0AAV0IZJ8</accession>
<protein>
    <submittedName>
        <fullName evidence="2">Uncharacterized protein</fullName>
    </submittedName>
</protein>
<feature type="region of interest" description="Disordered" evidence="1">
    <location>
        <begin position="1"/>
        <end position="46"/>
    </location>
</feature>
<sequence>MARGGSSSNMERSRTSHPCQGHQKKKSKSVSKEVFVEEPHPPSLSP</sequence>
<evidence type="ECO:0000256" key="1">
    <source>
        <dbReference type="SAM" id="MobiDB-lite"/>
    </source>
</evidence>
<keyword evidence="3" id="KW-1185">Reference proteome</keyword>
<proteinExistence type="predicted"/>
<dbReference type="AlphaFoldDB" id="A0AAV0IZJ8"/>
<gene>
    <name evidence="2" type="ORF">LITE_LOCUS11457</name>
</gene>
<comment type="caution">
    <text evidence="2">The sequence shown here is derived from an EMBL/GenBank/DDBJ whole genome shotgun (WGS) entry which is preliminary data.</text>
</comment>
<dbReference type="Proteomes" id="UP001154282">
    <property type="component" value="Unassembled WGS sequence"/>
</dbReference>
<name>A0AAV0IZJ8_9ROSI</name>
<feature type="non-terminal residue" evidence="2">
    <location>
        <position position="46"/>
    </location>
</feature>